<gene>
    <name evidence="1" type="ORF">CDAR_262061</name>
</gene>
<dbReference type="Proteomes" id="UP001054837">
    <property type="component" value="Unassembled WGS sequence"/>
</dbReference>
<accession>A0AAV4R9R9</accession>
<dbReference type="EMBL" id="BPLQ01006006">
    <property type="protein sequence ID" value="GIY19058.1"/>
    <property type="molecule type" value="Genomic_DNA"/>
</dbReference>
<protein>
    <submittedName>
        <fullName evidence="1">Uncharacterized protein</fullName>
    </submittedName>
</protein>
<comment type="caution">
    <text evidence="1">The sequence shown here is derived from an EMBL/GenBank/DDBJ whole genome shotgun (WGS) entry which is preliminary data.</text>
</comment>
<sequence length="121" mass="13212">MHYAVGRGDGSRPLEDRFDFTPARVFGCEKLTMDTEDPLSNSAPRVGDSSECAPAATAAPALANRRARRCRRDRSRHLPFRAVGMSDGSCFMGATLLPLLPPCGVMRRERFLLSVSSGELL</sequence>
<evidence type="ECO:0000313" key="2">
    <source>
        <dbReference type="Proteomes" id="UP001054837"/>
    </source>
</evidence>
<evidence type="ECO:0000313" key="1">
    <source>
        <dbReference type="EMBL" id="GIY19058.1"/>
    </source>
</evidence>
<reference evidence="1 2" key="1">
    <citation type="submission" date="2021-06" db="EMBL/GenBank/DDBJ databases">
        <title>Caerostris darwini draft genome.</title>
        <authorList>
            <person name="Kono N."/>
            <person name="Arakawa K."/>
        </authorList>
    </citation>
    <scope>NUCLEOTIDE SEQUENCE [LARGE SCALE GENOMIC DNA]</scope>
</reference>
<dbReference type="AlphaFoldDB" id="A0AAV4R9R9"/>
<name>A0AAV4R9R9_9ARAC</name>
<organism evidence="1 2">
    <name type="scientific">Caerostris darwini</name>
    <dbReference type="NCBI Taxonomy" id="1538125"/>
    <lineage>
        <taxon>Eukaryota</taxon>
        <taxon>Metazoa</taxon>
        <taxon>Ecdysozoa</taxon>
        <taxon>Arthropoda</taxon>
        <taxon>Chelicerata</taxon>
        <taxon>Arachnida</taxon>
        <taxon>Araneae</taxon>
        <taxon>Araneomorphae</taxon>
        <taxon>Entelegynae</taxon>
        <taxon>Araneoidea</taxon>
        <taxon>Araneidae</taxon>
        <taxon>Caerostris</taxon>
    </lineage>
</organism>
<keyword evidence="2" id="KW-1185">Reference proteome</keyword>
<proteinExistence type="predicted"/>